<keyword evidence="3" id="KW-1015">Disulfide bond</keyword>
<keyword evidence="8" id="KW-1185">Reference proteome</keyword>
<comment type="caution">
    <text evidence="7">The sequence shown here is derived from an EMBL/GenBank/DDBJ whole genome shotgun (WGS) entry which is preliminary data.</text>
</comment>
<gene>
    <name evidence="7" type="ORF">GGR14_001152</name>
</gene>
<evidence type="ECO:0000256" key="3">
    <source>
        <dbReference type="ARBA" id="ARBA00023157"/>
    </source>
</evidence>
<dbReference type="InterPro" id="IPR017937">
    <property type="entry name" value="Thioredoxin_CS"/>
</dbReference>
<accession>A0A7W6HV72</accession>
<dbReference type="InterPro" id="IPR036249">
    <property type="entry name" value="Thioredoxin-like_sf"/>
</dbReference>
<dbReference type="OrthoDB" id="9794348at2"/>
<dbReference type="PROSITE" id="PS51352">
    <property type="entry name" value="THIOREDOXIN_2"/>
    <property type="match status" value="1"/>
</dbReference>
<name>A0A7W6HV72_9BACT</name>
<dbReference type="RefSeq" id="WP_124316441.1">
    <property type="nucleotide sequence ID" value="NZ_AP028155.1"/>
</dbReference>
<protein>
    <submittedName>
        <fullName evidence="7">Peroxiredoxin</fullName>
    </submittedName>
</protein>
<organism evidence="7 8">
    <name type="scientific">Butyricimonas faecihominis</name>
    <dbReference type="NCBI Taxonomy" id="1472416"/>
    <lineage>
        <taxon>Bacteria</taxon>
        <taxon>Pseudomonadati</taxon>
        <taxon>Bacteroidota</taxon>
        <taxon>Bacteroidia</taxon>
        <taxon>Bacteroidales</taxon>
        <taxon>Odoribacteraceae</taxon>
        <taxon>Butyricimonas</taxon>
    </lineage>
</organism>
<dbReference type="InterPro" id="IPR000866">
    <property type="entry name" value="AhpC/TSA"/>
</dbReference>
<dbReference type="SUPFAM" id="SSF52833">
    <property type="entry name" value="Thioredoxin-like"/>
    <property type="match status" value="1"/>
</dbReference>
<proteinExistence type="predicted"/>
<evidence type="ECO:0000259" key="6">
    <source>
        <dbReference type="PROSITE" id="PS51352"/>
    </source>
</evidence>
<evidence type="ECO:0000256" key="5">
    <source>
        <dbReference type="SAM" id="SignalP"/>
    </source>
</evidence>
<dbReference type="AlphaFoldDB" id="A0A7W6HV72"/>
<dbReference type="GO" id="GO:0016491">
    <property type="term" value="F:oxidoreductase activity"/>
    <property type="evidence" value="ECO:0007669"/>
    <property type="project" value="InterPro"/>
</dbReference>
<evidence type="ECO:0000313" key="8">
    <source>
        <dbReference type="Proteomes" id="UP000546007"/>
    </source>
</evidence>
<reference evidence="7 8" key="1">
    <citation type="submission" date="2020-08" db="EMBL/GenBank/DDBJ databases">
        <title>Genomic Encyclopedia of Type Strains, Phase IV (KMG-IV): sequencing the most valuable type-strain genomes for metagenomic binning, comparative biology and taxonomic classification.</title>
        <authorList>
            <person name="Goeker M."/>
        </authorList>
    </citation>
    <scope>NUCLEOTIDE SEQUENCE [LARGE SCALE GENOMIC DNA]</scope>
    <source>
        <strain evidence="7 8">DSM 105721</strain>
    </source>
</reference>
<evidence type="ECO:0000313" key="7">
    <source>
        <dbReference type="EMBL" id="MBB4025380.1"/>
    </source>
</evidence>
<keyword evidence="5" id="KW-0732">Signal</keyword>
<dbReference type="InterPro" id="IPR013766">
    <property type="entry name" value="Thioredoxin_domain"/>
</dbReference>
<sequence length="377" mass="42968">MMMRGFLSLMMCCLLWGTAYSQITYDITGVWENGAGRTISVRTLEDGNVEGEFLDSVVVTADGTFALRGKVNKKKCAMLMNAKNGFRMIFLDGKPLRLTIKESEYSYKNPSGPYVLENETRDQAAAQAMIQFWSDDYIRNFSLGGLGLSLKRADTRQKRDSIAREIERVTKEQQDQMEAFLKSYSDSDVAPFFIEVNMLRMMSLEQISAFYDRFTDRVKQTEKGKEMGERIAQLKRLAPGSPAPEFELTTPDGKKLALKDLRGHIVLIDFWASWCGPCMDEMPNVKAIYEKYHDRGLEIVGVSMDNNKANWERAIERAGLVWHHVSSLKGMNRCPVAKLYQVVAIPKLYIIGKDGKIIAKDLRGEELREKIDELFEE</sequence>
<dbReference type="PROSITE" id="PS00194">
    <property type="entry name" value="THIOREDOXIN_1"/>
    <property type="match status" value="1"/>
</dbReference>
<feature type="signal peptide" evidence="5">
    <location>
        <begin position="1"/>
        <end position="21"/>
    </location>
</feature>
<feature type="domain" description="Thioredoxin" evidence="6">
    <location>
        <begin position="237"/>
        <end position="377"/>
    </location>
</feature>
<comment type="subcellular location">
    <subcellularLocation>
        <location evidence="1">Cell envelope</location>
    </subcellularLocation>
</comment>
<dbReference type="EMBL" id="JACIES010000002">
    <property type="protein sequence ID" value="MBB4025380.1"/>
    <property type="molecule type" value="Genomic_DNA"/>
</dbReference>
<feature type="chain" id="PRO_5030518239" evidence="5">
    <location>
        <begin position="22"/>
        <end position="377"/>
    </location>
</feature>
<evidence type="ECO:0000256" key="4">
    <source>
        <dbReference type="ARBA" id="ARBA00023284"/>
    </source>
</evidence>
<evidence type="ECO:0000256" key="2">
    <source>
        <dbReference type="ARBA" id="ARBA00022748"/>
    </source>
</evidence>
<evidence type="ECO:0000256" key="1">
    <source>
        <dbReference type="ARBA" id="ARBA00004196"/>
    </source>
</evidence>
<dbReference type="GO" id="GO:0017004">
    <property type="term" value="P:cytochrome complex assembly"/>
    <property type="evidence" value="ECO:0007669"/>
    <property type="project" value="UniProtKB-KW"/>
</dbReference>
<keyword evidence="2" id="KW-0201">Cytochrome c-type biogenesis</keyword>
<dbReference type="InterPro" id="IPR050553">
    <property type="entry name" value="Thioredoxin_ResA/DsbE_sf"/>
</dbReference>
<dbReference type="PANTHER" id="PTHR42852">
    <property type="entry name" value="THIOL:DISULFIDE INTERCHANGE PROTEIN DSBE"/>
    <property type="match status" value="1"/>
</dbReference>
<dbReference type="Gene3D" id="3.40.30.10">
    <property type="entry name" value="Glutaredoxin"/>
    <property type="match status" value="1"/>
</dbReference>
<keyword evidence="4" id="KW-0676">Redox-active center</keyword>
<dbReference type="CDD" id="cd02966">
    <property type="entry name" value="TlpA_like_family"/>
    <property type="match status" value="1"/>
</dbReference>
<dbReference type="PANTHER" id="PTHR42852:SF6">
    <property type="entry name" value="THIOL:DISULFIDE INTERCHANGE PROTEIN DSBE"/>
    <property type="match status" value="1"/>
</dbReference>
<dbReference type="Pfam" id="PF00578">
    <property type="entry name" value="AhpC-TSA"/>
    <property type="match status" value="1"/>
</dbReference>
<dbReference type="GeneID" id="93099403"/>
<dbReference type="GO" id="GO:0016209">
    <property type="term" value="F:antioxidant activity"/>
    <property type="evidence" value="ECO:0007669"/>
    <property type="project" value="InterPro"/>
</dbReference>
<dbReference type="GO" id="GO:0030313">
    <property type="term" value="C:cell envelope"/>
    <property type="evidence" value="ECO:0007669"/>
    <property type="project" value="UniProtKB-SubCell"/>
</dbReference>
<dbReference type="Proteomes" id="UP000546007">
    <property type="component" value="Unassembled WGS sequence"/>
</dbReference>